<evidence type="ECO:0000313" key="4">
    <source>
        <dbReference type="Proteomes" id="UP001357485"/>
    </source>
</evidence>
<gene>
    <name evidence="3" type="ORF">LTR16_002522</name>
</gene>
<accession>A0ABR0KTB7</accession>
<sequence length="217" mass="23451">MFAPLTTLTSLLLLLSTALALPFDFAFFKTPHWGSSHNSTSTSTYTHHPSGVRPSGSFPTGAYATGRPQHEHEEEKRGMYHHRIANGTAYSHHASSSFAHPTASAGYAHHTHVERARHAYATGSHSRPTKPTGTGSGSAHPTGTGHRAHAEEKREETFMGPQGSRFGGARKDARDAKLWAEWTAHSARPTPTGWAKPTGTEGPERAKPTAWFGRPGD</sequence>
<keyword evidence="4" id="KW-1185">Reference proteome</keyword>
<reference evidence="3 4" key="1">
    <citation type="submission" date="2023-08" db="EMBL/GenBank/DDBJ databases">
        <title>Black Yeasts Isolated from many extreme environments.</title>
        <authorList>
            <person name="Coleine C."/>
            <person name="Stajich J.E."/>
            <person name="Selbmann L."/>
        </authorList>
    </citation>
    <scope>NUCLEOTIDE SEQUENCE [LARGE SCALE GENOMIC DNA]</scope>
    <source>
        <strain evidence="3 4">CCFEE 536</strain>
    </source>
</reference>
<organism evidence="3 4">
    <name type="scientific">Cryomyces antarcticus</name>
    <dbReference type="NCBI Taxonomy" id="329879"/>
    <lineage>
        <taxon>Eukaryota</taxon>
        <taxon>Fungi</taxon>
        <taxon>Dikarya</taxon>
        <taxon>Ascomycota</taxon>
        <taxon>Pezizomycotina</taxon>
        <taxon>Dothideomycetes</taxon>
        <taxon>Dothideomycetes incertae sedis</taxon>
        <taxon>Cryomyces</taxon>
    </lineage>
</organism>
<feature type="region of interest" description="Disordered" evidence="1">
    <location>
        <begin position="119"/>
        <end position="217"/>
    </location>
</feature>
<feature type="compositionally biased region" description="Basic and acidic residues" evidence="1">
    <location>
        <begin position="148"/>
        <end position="157"/>
    </location>
</feature>
<evidence type="ECO:0000313" key="3">
    <source>
        <dbReference type="EMBL" id="KAK5128623.1"/>
    </source>
</evidence>
<feature type="chain" id="PRO_5046109608" evidence="2">
    <location>
        <begin position="21"/>
        <end position="217"/>
    </location>
</feature>
<feature type="non-terminal residue" evidence="3">
    <location>
        <position position="217"/>
    </location>
</feature>
<dbReference type="Proteomes" id="UP001357485">
    <property type="component" value="Unassembled WGS sequence"/>
</dbReference>
<name>A0ABR0KTB7_9PEZI</name>
<evidence type="ECO:0000256" key="1">
    <source>
        <dbReference type="SAM" id="MobiDB-lite"/>
    </source>
</evidence>
<comment type="caution">
    <text evidence="3">The sequence shown here is derived from an EMBL/GenBank/DDBJ whole genome shotgun (WGS) entry which is preliminary data.</text>
</comment>
<feature type="signal peptide" evidence="2">
    <location>
        <begin position="1"/>
        <end position="20"/>
    </location>
</feature>
<feature type="compositionally biased region" description="Basic and acidic residues" evidence="1">
    <location>
        <begin position="169"/>
        <end position="178"/>
    </location>
</feature>
<feature type="region of interest" description="Disordered" evidence="1">
    <location>
        <begin position="38"/>
        <end position="58"/>
    </location>
</feature>
<proteinExistence type="predicted"/>
<dbReference type="EMBL" id="JAVRRA010024819">
    <property type="protein sequence ID" value="KAK5128623.1"/>
    <property type="molecule type" value="Genomic_DNA"/>
</dbReference>
<protein>
    <submittedName>
        <fullName evidence="3">Uncharacterized protein</fullName>
    </submittedName>
</protein>
<feature type="compositionally biased region" description="Low complexity" evidence="1">
    <location>
        <begin position="38"/>
        <end position="49"/>
    </location>
</feature>
<feature type="compositionally biased region" description="Polar residues" evidence="1">
    <location>
        <begin position="123"/>
        <end position="141"/>
    </location>
</feature>
<keyword evidence="2" id="KW-0732">Signal</keyword>
<evidence type="ECO:0000256" key="2">
    <source>
        <dbReference type="SAM" id="SignalP"/>
    </source>
</evidence>